<feature type="transmembrane region" description="Helical" evidence="1">
    <location>
        <begin position="224"/>
        <end position="248"/>
    </location>
</feature>
<feature type="transmembrane region" description="Helical" evidence="1">
    <location>
        <begin position="20"/>
        <end position="44"/>
    </location>
</feature>
<comment type="caution">
    <text evidence="2">The sequence shown here is derived from an EMBL/GenBank/DDBJ whole genome shotgun (WGS) entry which is preliminary data.</text>
</comment>
<organism evidence="2 3">
    <name type="scientific">Azohydromonas caseinilytica</name>
    <dbReference type="NCBI Taxonomy" id="2728836"/>
    <lineage>
        <taxon>Bacteria</taxon>
        <taxon>Pseudomonadati</taxon>
        <taxon>Pseudomonadota</taxon>
        <taxon>Betaproteobacteria</taxon>
        <taxon>Burkholderiales</taxon>
        <taxon>Sphaerotilaceae</taxon>
        <taxon>Azohydromonas</taxon>
    </lineage>
</organism>
<feature type="transmembrane region" description="Helical" evidence="1">
    <location>
        <begin position="255"/>
        <end position="272"/>
    </location>
</feature>
<keyword evidence="1" id="KW-0472">Membrane</keyword>
<protein>
    <submittedName>
        <fullName evidence="2">Patatin-like phospholipase family protein</fullName>
    </submittedName>
</protein>
<feature type="transmembrane region" description="Helical" evidence="1">
    <location>
        <begin position="68"/>
        <end position="90"/>
    </location>
</feature>
<evidence type="ECO:0000256" key="1">
    <source>
        <dbReference type="SAM" id="Phobius"/>
    </source>
</evidence>
<dbReference type="RefSeq" id="WP_169163733.1">
    <property type="nucleotide sequence ID" value="NZ_JABBFW010000042.1"/>
</dbReference>
<keyword evidence="3" id="KW-1185">Reference proteome</keyword>
<dbReference type="Proteomes" id="UP000574067">
    <property type="component" value="Unassembled WGS sequence"/>
</dbReference>
<evidence type="ECO:0000313" key="2">
    <source>
        <dbReference type="EMBL" id="NML18838.1"/>
    </source>
</evidence>
<accession>A0A848FH86</accession>
<evidence type="ECO:0000313" key="3">
    <source>
        <dbReference type="Proteomes" id="UP000574067"/>
    </source>
</evidence>
<dbReference type="AlphaFoldDB" id="A0A848FH86"/>
<feature type="transmembrane region" description="Helical" evidence="1">
    <location>
        <begin position="199"/>
        <end position="218"/>
    </location>
</feature>
<sequence length="697" mass="75954">MKNLLARLKNWAGWLMKLLANFICGITRCLVPLATLAVWIGLLWSDQGRDVLRRSTERWVLDGSYSDLVFLALSCVLFSLAIWYSMRWLLLARFPGLWMAPVKMEWWRKFIPRFCGAAVPTWVGMMFWQLAHSATSAVSRAGEAGNTSLAQHAYGLAIAFMVLAGVLFSFYVKRADIFGLVVPKALPPRASVPPATQRVMLWSMIFTFLCTLLVWLYPLSVPRVVGSVSIVALALTGINLVGSFVLSFWALRHRLPNLVPAALTVAAIFSLFNDRGPSSLTEKPATAPLPVASAFEAWLAHRKDVNTIYVVAAEGGGIRAAYWTAAVLEALEEKKPNFRKEVFAISSVSGGSVGAGMWLAGLRDRLCGSDGQNIPDSSQAAVPAKAATRALGTDFLSPTLGLMFYPNLMNGFLPVEIQASDRSRGLEEGWQRAMSRLPGRPLEMNISDFQSSPPGCPAMPYALFNATVAESGQRAILSHLETEGFIDTFHVDSSVMPSYRQQSVAALMHHSARFPLVSPPGTVTDMKTGRRLARLLDGGYFDNSGIVTALELISMISKHPKAAGKNIALLVISNDSYKECPRRDGTMFCEQPAGPVSRPVVAGGSFLYEVVPLLTGVYNVRDSHIRDVLYRAVTVSHMNMKVALADANASAPLGWALSRSMTEQLDAAARRVAQRDLNFPAPAGTQTAMNKGAENAR</sequence>
<dbReference type="Gene3D" id="3.40.1090.10">
    <property type="entry name" value="Cytosolic phospholipase A2 catalytic domain"/>
    <property type="match status" value="1"/>
</dbReference>
<proteinExistence type="predicted"/>
<dbReference type="InterPro" id="IPR016035">
    <property type="entry name" value="Acyl_Trfase/lysoPLipase"/>
</dbReference>
<feature type="transmembrane region" description="Helical" evidence="1">
    <location>
        <begin position="151"/>
        <end position="172"/>
    </location>
</feature>
<reference evidence="2 3" key="1">
    <citation type="submission" date="2020-04" db="EMBL/GenBank/DDBJ databases">
        <title>Azohydromonas sp. isolated from soil.</title>
        <authorList>
            <person name="Dahal R.H."/>
        </authorList>
    </citation>
    <scope>NUCLEOTIDE SEQUENCE [LARGE SCALE GENOMIC DNA]</scope>
    <source>
        <strain evidence="2 3">G-1-1-14</strain>
    </source>
</reference>
<dbReference type="SUPFAM" id="SSF52151">
    <property type="entry name" value="FabD/lysophospholipase-like"/>
    <property type="match status" value="1"/>
</dbReference>
<dbReference type="EMBL" id="JABBFW010000042">
    <property type="protein sequence ID" value="NML18838.1"/>
    <property type="molecule type" value="Genomic_DNA"/>
</dbReference>
<name>A0A848FH86_9BURK</name>
<keyword evidence="1" id="KW-0812">Transmembrane</keyword>
<keyword evidence="1" id="KW-1133">Transmembrane helix</keyword>
<gene>
    <name evidence="2" type="ORF">HHL10_28095</name>
</gene>
<feature type="transmembrane region" description="Helical" evidence="1">
    <location>
        <begin position="110"/>
        <end position="131"/>
    </location>
</feature>